<comment type="caution">
    <text evidence="2">The sequence shown here is derived from an EMBL/GenBank/DDBJ whole genome shotgun (WGS) entry which is preliminary data.</text>
</comment>
<reference evidence="2 3" key="1">
    <citation type="submission" date="2021-07" db="EMBL/GenBank/DDBJ databases">
        <title>The Aristolochia fimbriata genome: insights into angiosperm evolution, floral development and chemical biosynthesis.</title>
        <authorList>
            <person name="Jiao Y."/>
        </authorList>
    </citation>
    <scope>NUCLEOTIDE SEQUENCE [LARGE SCALE GENOMIC DNA]</scope>
    <source>
        <strain evidence="2">IBCAS-2021</strain>
        <tissue evidence="2">Leaf</tissue>
    </source>
</reference>
<dbReference type="AlphaFoldDB" id="A0AAV7EN29"/>
<sequence>MIQKEEHANCRFHFFPSCPNSRQSSIDTTSTRILASHKWIFKESHDHETNFLSARHNRLIRFVLKLKMHGPIPVFVDEGEDSDEVTSPGNNIFNKEISYTIDSSSEDSQGTIIDQYRSSLKPKTVEALSCTQEWLRREMKGSLDDVEFGVLYTKVPAEYDGETSEVFDGEDESEDD</sequence>
<accession>A0AAV7EN29</accession>
<dbReference type="GO" id="GO:0046983">
    <property type="term" value="F:protein dimerization activity"/>
    <property type="evidence" value="ECO:0007669"/>
    <property type="project" value="InterPro"/>
</dbReference>
<dbReference type="EMBL" id="JAINDJ010000004">
    <property type="protein sequence ID" value="KAG9449856.1"/>
    <property type="molecule type" value="Genomic_DNA"/>
</dbReference>
<name>A0AAV7EN29_ARIFI</name>
<protein>
    <recommendedName>
        <fullName evidence="1">HAT C-terminal dimerisation domain-containing protein</fullName>
    </recommendedName>
</protein>
<proteinExistence type="predicted"/>
<organism evidence="2 3">
    <name type="scientific">Aristolochia fimbriata</name>
    <name type="common">White veined hardy Dutchman's pipe vine</name>
    <dbReference type="NCBI Taxonomy" id="158543"/>
    <lineage>
        <taxon>Eukaryota</taxon>
        <taxon>Viridiplantae</taxon>
        <taxon>Streptophyta</taxon>
        <taxon>Embryophyta</taxon>
        <taxon>Tracheophyta</taxon>
        <taxon>Spermatophyta</taxon>
        <taxon>Magnoliopsida</taxon>
        <taxon>Magnoliidae</taxon>
        <taxon>Piperales</taxon>
        <taxon>Aristolochiaceae</taxon>
        <taxon>Aristolochia</taxon>
    </lineage>
</organism>
<dbReference type="InterPro" id="IPR008906">
    <property type="entry name" value="HATC_C_dom"/>
</dbReference>
<feature type="domain" description="HAT C-terminal dimerisation" evidence="1">
    <location>
        <begin position="104"/>
        <end position="135"/>
    </location>
</feature>
<evidence type="ECO:0000259" key="1">
    <source>
        <dbReference type="Pfam" id="PF05699"/>
    </source>
</evidence>
<evidence type="ECO:0000313" key="3">
    <source>
        <dbReference type="Proteomes" id="UP000825729"/>
    </source>
</evidence>
<dbReference type="Proteomes" id="UP000825729">
    <property type="component" value="Unassembled WGS sequence"/>
</dbReference>
<evidence type="ECO:0000313" key="2">
    <source>
        <dbReference type="EMBL" id="KAG9449856.1"/>
    </source>
</evidence>
<dbReference type="Pfam" id="PF05699">
    <property type="entry name" value="Dimer_Tnp_hAT"/>
    <property type="match status" value="1"/>
</dbReference>
<keyword evidence="3" id="KW-1185">Reference proteome</keyword>
<gene>
    <name evidence="2" type="ORF">H6P81_009821</name>
</gene>